<dbReference type="EMBL" id="NVVJ01000053">
    <property type="protein sequence ID" value="PCJ22697.1"/>
    <property type="molecule type" value="Genomic_DNA"/>
</dbReference>
<dbReference type="InterPro" id="IPR002606">
    <property type="entry name" value="Riboflavin_kinase_bac"/>
</dbReference>
<dbReference type="EC" id="2.7.7.2" evidence="15"/>
<dbReference type="Gene3D" id="3.40.50.620">
    <property type="entry name" value="HUPs"/>
    <property type="match status" value="1"/>
</dbReference>
<dbReference type="InterPro" id="IPR015864">
    <property type="entry name" value="FAD_synthase"/>
</dbReference>
<dbReference type="NCBIfam" id="TIGR00125">
    <property type="entry name" value="cyt_tran_rel"/>
    <property type="match status" value="1"/>
</dbReference>
<evidence type="ECO:0000256" key="1">
    <source>
        <dbReference type="ARBA" id="ARBA00002121"/>
    </source>
</evidence>
<dbReference type="SUPFAM" id="SSF82114">
    <property type="entry name" value="Riboflavin kinase-like"/>
    <property type="match status" value="1"/>
</dbReference>
<name>A0A2A5ATT1_9GAMM</name>
<evidence type="ECO:0000256" key="12">
    <source>
        <dbReference type="ARBA" id="ARBA00023268"/>
    </source>
</evidence>
<dbReference type="Pfam" id="PF01687">
    <property type="entry name" value="Flavokinase"/>
    <property type="match status" value="1"/>
</dbReference>
<dbReference type="UniPathway" id="UPA00276">
    <property type="reaction ID" value="UER00406"/>
</dbReference>
<evidence type="ECO:0000256" key="10">
    <source>
        <dbReference type="ARBA" id="ARBA00022827"/>
    </source>
</evidence>
<dbReference type="EC" id="2.7.1.26" evidence="15"/>
<dbReference type="InterPro" id="IPR023465">
    <property type="entry name" value="Riboflavin_kinase_dom_sf"/>
</dbReference>
<dbReference type="GO" id="GO:0008531">
    <property type="term" value="F:riboflavin kinase activity"/>
    <property type="evidence" value="ECO:0007669"/>
    <property type="project" value="UniProtKB-UniRule"/>
</dbReference>
<evidence type="ECO:0000256" key="13">
    <source>
        <dbReference type="ARBA" id="ARBA00047880"/>
    </source>
</evidence>
<keyword evidence="7 15" id="KW-0548">Nucleotidyltransferase</keyword>
<proteinExistence type="inferred from homology"/>
<feature type="domain" description="Riboflavin kinase" evidence="16">
    <location>
        <begin position="185"/>
        <end position="309"/>
    </location>
</feature>
<evidence type="ECO:0000256" key="9">
    <source>
        <dbReference type="ARBA" id="ARBA00022777"/>
    </source>
</evidence>
<organism evidence="17 18">
    <name type="scientific">SAR86 cluster bacterium</name>
    <dbReference type="NCBI Taxonomy" id="2030880"/>
    <lineage>
        <taxon>Bacteria</taxon>
        <taxon>Pseudomonadati</taxon>
        <taxon>Pseudomonadota</taxon>
        <taxon>Gammaproteobacteria</taxon>
        <taxon>SAR86 cluster</taxon>
    </lineage>
</organism>
<keyword evidence="8 15" id="KW-0547">Nucleotide-binding</keyword>
<evidence type="ECO:0000256" key="5">
    <source>
        <dbReference type="ARBA" id="ARBA00022643"/>
    </source>
</evidence>
<comment type="pathway">
    <text evidence="3 15">Cofactor biosynthesis; FMN biosynthesis; FMN from riboflavin (ATP route): step 1/1.</text>
</comment>
<sequence>MLIFQDTSRFSQLQQSCVATIGKFDGVHLGHQLILDQLKQKAEQLNLPSLVILIEPHPEEFFSAKIDDCPARLTVLQEKLELLESFDIDFVFQLEFTKDLSELSAQDYIKDILVDGLGVASFIVGNDFRFGHKRVGDFALLQSKGKELGFEVIETAAYERNGQRISSTFIREQLARSDFSLVEQLLGRPYSIKGEVLHGKQLGTDLGFPTCNINPQRRRIPLHGVYACMVRLGDRYHASAVNIGYRPTVAEDGNALLEAHILDFNEDLYGKVIEVIFKHKIRDEVKFDDLDALKLQISEDVEQARILLSADKS</sequence>
<dbReference type="GO" id="GO:0006747">
    <property type="term" value="P:FAD biosynthetic process"/>
    <property type="evidence" value="ECO:0007669"/>
    <property type="project" value="UniProtKB-UniRule"/>
</dbReference>
<comment type="caution">
    <text evidence="17">The sequence shown here is derived from an EMBL/GenBank/DDBJ whole genome shotgun (WGS) entry which is preliminary data.</text>
</comment>
<keyword evidence="12" id="KW-0511">Multifunctional enzyme</keyword>
<comment type="similarity">
    <text evidence="15">Belongs to the ribF family.</text>
</comment>
<dbReference type="GO" id="GO:0005524">
    <property type="term" value="F:ATP binding"/>
    <property type="evidence" value="ECO:0007669"/>
    <property type="project" value="UniProtKB-UniRule"/>
</dbReference>
<dbReference type="PANTHER" id="PTHR22749">
    <property type="entry name" value="RIBOFLAVIN KINASE/FMN ADENYLYLTRANSFERASE"/>
    <property type="match status" value="1"/>
</dbReference>
<dbReference type="CDD" id="cd02064">
    <property type="entry name" value="FAD_synthetase_N"/>
    <property type="match status" value="1"/>
</dbReference>
<evidence type="ECO:0000256" key="14">
    <source>
        <dbReference type="ARBA" id="ARBA00049494"/>
    </source>
</evidence>
<dbReference type="PANTHER" id="PTHR22749:SF6">
    <property type="entry name" value="RIBOFLAVIN KINASE"/>
    <property type="match status" value="1"/>
</dbReference>
<evidence type="ECO:0000256" key="4">
    <source>
        <dbReference type="ARBA" id="ARBA00022630"/>
    </source>
</evidence>
<evidence type="ECO:0000256" key="15">
    <source>
        <dbReference type="PIRNR" id="PIRNR004491"/>
    </source>
</evidence>
<dbReference type="AlphaFoldDB" id="A0A2A5ATT1"/>
<dbReference type="GO" id="GO:0009398">
    <property type="term" value="P:FMN biosynthetic process"/>
    <property type="evidence" value="ECO:0007669"/>
    <property type="project" value="UniProtKB-UniRule"/>
</dbReference>
<evidence type="ECO:0000256" key="3">
    <source>
        <dbReference type="ARBA" id="ARBA00005201"/>
    </source>
</evidence>
<keyword evidence="5 15" id="KW-0288">FMN</keyword>
<keyword evidence="10 15" id="KW-0274">FAD</keyword>
<comment type="catalytic activity">
    <reaction evidence="14 15">
        <text>FMN + ATP + H(+) = FAD + diphosphate</text>
        <dbReference type="Rhea" id="RHEA:17237"/>
        <dbReference type="ChEBI" id="CHEBI:15378"/>
        <dbReference type="ChEBI" id="CHEBI:30616"/>
        <dbReference type="ChEBI" id="CHEBI:33019"/>
        <dbReference type="ChEBI" id="CHEBI:57692"/>
        <dbReference type="ChEBI" id="CHEBI:58210"/>
        <dbReference type="EC" id="2.7.7.2"/>
    </reaction>
</comment>
<dbReference type="NCBIfam" id="TIGR00083">
    <property type="entry name" value="ribF"/>
    <property type="match status" value="1"/>
</dbReference>
<evidence type="ECO:0000256" key="7">
    <source>
        <dbReference type="ARBA" id="ARBA00022695"/>
    </source>
</evidence>
<comment type="function">
    <text evidence="1">Catalyzes the phosphorylation of riboflavin to FMN followed by the adenylation of FMN to FAD.</text>
</comment>
<dbReference type="UniPathway" id="UPA00277">
    <property type="reaction ID" value="UER00407"/>
</dbReference>
<dbReference type="Gene3D" id="2.40.30.30">
    <property type="entry name" value="Riboflavin kinase-like"/>
    <property type="match status" value="1"/>
</dbReference>
<reference evidence="18" key="1">
    <citation type="submission" date="2017-08" db="EMBL/GenBank/DDBJ databases">
        <title>A dynamic microbial community with high functional redundancy inhabits the cold, oxic subseafloor aquifer.</title>
        <authorList>
            <person name="Tully B.J."/>
            <person name="Wheat C.G."/>
            <person name="Glazer B.T."/>
            <person name="Huber J.A."/>
        </authorList>
    </citation>
    <scope>NUCLEOTIDE SEQUENCE [LARGE SCALE GENOMIC DNA]</scope>
</reference>
<dbReference type="NCBIfam" id="NF004159">
    <property type="entry name" value="PRK05627.1-2"/>
    <property type="match status" value="1"/>
</dbReference>
<keyword evidence="4 15" id="KW-0285">Flavoprotein</keyword>
<dbReference type="Pfam" id="PF06574">
    <property type="entry name" value="FAD_syn"/>
    <property type="match status" value="1"/>
</dbReference>
<evidence type="ECO:0000256" key="8">
    <source>
        <dbReference type="ARBA" id="ARBA00022741"/>
    </source>
</evidence>
<dbReference type="PIRSF" id="PIRSF004491">
    <property type="entry name" value="FAD_Synth"/>
    <property type="match status" value="1"/>
</dbReference>
<keyword evidence="9 15" id="KW-0418">Kinase</keyword>
<keyword evidence="6 15" id="KW-0808">Transferase</keyword>
<evidence type="ECO:0000259" key="16">
    <source>
        <dbReference type="SMART" id="SM00904"/>
    </source>
</evidence>
<evidence type="ECO:0000313" key="17">
    <source>
        <dbReference type="EMBL" id="PCJ22697.1"/>
    </source>
</evidence>
<dbReference type="FunFam" id="3.40.50.620:FF:000021">
    <property type="entry name" value="Riboflavin biosynthesis protein"/>
    <property type="match status" value="1"/>
</dbReference>
<evidence type="ECO:0000256" key="6">
    <source>
        <dbReference type="ARBA" id="ARBA00022679"/>
    </source>
</evidence>
<dbReference type="GO" id="GO:0003919">
    <property type="term" value="F:FMN adenylyltransferase activity"/>
    <property type="evidence" value="ECO:0007669"/>
    <property type="project" value="UniProtKB-UniRule"/>
</dbReference>
<dbReference type="InterPro" id="IPR015865">
    <property type="entry name" value="Riboflavin_kinase_bac/euk"/>
</dbReference>
<dbReference type="Proteomes" id="UP000218327">
    <property type="component" value="Unassembled WGS sequence"/>
</dbReference>
<dbReference type="InterPro" id="IPR023468">
    <property type="entry name" value="Riboflavin_kinase"/>
</dbReference>
<comment type="pathway">
    <text evidence="2 15">Cofactor biosynthesis; FAD biosynthesis; FAD from FMN: step 1/1.</text>
</comment>
<dbReference type="NCBIfam" id="NF004162">
    <property type="entry name" value="PRK05627.1-5"/>
    <property type="match status" value="1"/>
</dbReference>
<dbReference type="InterPro" id="IPR014729">
    <property type="entry name" value="Rossmann-like_a/b/a_fold"/>
</dbReference>
<protein>
    <recommendedName>
        <fullName evidence="15">Riboflavin biosynthesis protein</fullName>
    </recommendedName>
    <domain>
        <recommendedName>
            <fullName evidence="15">Riboflavin kinase</fullName>
            <ecNumber evidence="15">2.7.1.26</ecNumber>
        </recommendedName>
        <alternativeName>
            <fullName evidence="15">Flavokinase</fullName>
        </alternativeName>
    </domain>
    <domain>
        <recommendedName>
            <fullName evidence="15">FMN adenylyltransferase</fullName>
            <ecNumber evidence="15">2.7.7.2</ecNumber>
        </recommendedName>
        <alternativeName>
            <fullName evidence="15">FAD pyrophosphorylase</fullName>
        </alternativeName>
        <alternativeName>
            <fullName evidence="15">FAD synthase</fullName>
        </alternativeName>
    </domain>
</protein>
<keyword evidence="11 15" id="KW-0067">ATP-binding</keyword>
<dbReference type="NCBIfam" id="NF004160">
    <property type="entry name" value="PRK05627.1-3"/>
    <property type="match status" value="1"/>
</dbReference>
<dbReference type="SMART" id="SM00904">
    <property type="entry name" value="Flavokinase"/>
    <property type="match status" value="1"/>
</dbReference>
<evidence type="ECO:0000313" key="18">
    <source>
        <dbReference type="Proteomes" id="UP000218327"/>
    </source>
</evidence>
<comment type="catalytic activity">
    <reaction evidence="13 15">
        <text>riboflavin + ATP = FMN + ADP + H(+)</text>
        <dbReference type="Rhea" id="RHEA:14357"/>
        <dbReference type="ChEBI" id="CHEBI:15378"/>
        <dbReference type="ChEBI" id="CHEBI:30616"/>
        <dbReference type="ChEBI" id="CHEBI:57986"/>
        <dbReference type="ChEBI" id="CHEBI:58210"/>
        <dbReference type="ChEBI" id="CHEBI:456216"/>
        <dbReference type="EC" id="2.7.1.26"/>
    </reaction>
</comment>
<gene>
    <name evidence="17" type="ORF">COA96_13685</name>
</gene>
<dbReference type="InterPro" id="IPR004821">
    <property type="entry name" value="Cyt_trans-like"/>
</dbReference>
<dbReference type="GO" id="GO:0009231">
    <property type="term" value="P:riboflavin biosynthetic process"/>
    <property type="evidence" value="ECO:0007669"/>
    <property type="project" value="InterPro"/>
</dbReference>
<evidence type="ECO:0000256" key="2">
    <source>
        <dbReference type="ARBA" id="ARBA00004726"/>
    </source>
</evidence>
<dbReference type="NCBIfam" id="NF004163">
    <property type="entry name" value="PRK05627.1-6"/>
    <property type="match status" value="1"/>
</dbReference>
<accession>A0A2A5ATT1</accession>
<evidence type="ECO:0000256" key="11">
    <source>
        <dbReference type="ARBA" id="ARBA00022840"/>
    </source>
</evidence>
<dbReference type="SUPFAM" id="SSF52374">
    <property type="entry name" value="Nucleotidylyl transferase"/>
    <property type="match status" value="1"/>
</dbReference>